<proteinExistence type="predicted"/>
<dbReference type="Pfam" id="PF00665">
    <property type="entry name" value="rve"/>
    <property type="match status" value="1"/>
</dbReference>
<organism evidence="3 4">
    <name type="scientific">Youngiibacter fragilis 232.1</name>
    <dbReference type="NCBI Taxonomy" id="994573"/>
    <lineage>
        <taxon>Bacteria</taxon>
        <taxon>Bacillati</taxon>
        <taxon>Bacillota</taxon>
        <taxon>Clostridia</taxon>
        <taxon>Eubacteriales</taxon>
        <taxon>Clostridiaceae</taxon>
        <taxon>Youngiibacter</taxon>
    </lineage>
</organism>
<evidence type="ECO:0000313" key="4">
    <source>
        <dbReference type="Proteomes" id="UP000017747"/>
    </source>
</evidence>
<dbReference type="Proteomes" id="UP000017747">
    <property type="component" value="Unassembled WGS sequence"/>
</dbReference>
<dbReference type="InterPro" id="IPR009057">
    <property type="entry name" value="Homeodomain-like_sf"/>
</dbReference>
<keyword evidence="4" id="KW-1185">Reference proteome</keyword>
<reference evidence="3 4" key="1">
    <citation type="journal article" date="2014" name="Genome Announc.">
        <title>Genome Sequence of Youngiibacter fragilis, the Type Strain of the Genus Youngiibacter.</title>
        <authorList>
            <person name="Wawrik C.B."/>
            <person name="Callaghan A.V."/>
            <person name="Stamps B.W."/>
            <person name="Wawrik B."/>
        </authorList>
    </citation>
    <scope>NUCLEOTIDE SEQUENCE [LARGE SCALE GENOMIC DNA]</scope>
    <source>
        <strain evidence="3 4">232.1</strain>
    </source>
</reference>
<dbReference type="PATRIC" id="fig|994573.3.peg.1002"/>
<dbReference type="EMBL" id="AXUN02000083">
    <property type="protein sequence ID" value="ETA81637.1"/>
    <property type="molecule type" value="Genomic_DNA"/>
</dbReference>
<feature type="compositionally biased region" description="Basic and acidic residues" evidence="1">
    <location>
        <begin position="56"/>
        <end position="79"/>
    </location>
</feature>
<dbReference type="GO" id="GO:0015074">
    <property type="term" value="P:DNA integration"/>
    <property type="evidence" value="ECO:0007669"/>
    <property type="project" value="InterPro"/>
</dbReference>
<dbReference type="eggNOG" id="COG2801">
    <property type="taxonomic scope" value="Bacteria"/>
</dbReference>
<gene>
    <name evidence="3" type="ORF">T472_0205370</name>
</gene>
<accession>V7I9W0</accession>
<dbReference type="RefSeq" id="WP_023863384.1">
    <property type="nucleotide sequence ID" value="NZ_AXUN02000083.1"/>
</dbReference>
<dbReference type="PANTHER" id="PTHR46889">
    <property type="entry name" value="TRANSPOSASE INSF FOR INSERTION SEQUENCE IS3B-RELATED"/>
    <property type="match status" value="1"/>
</dbReference>
<dbReference type="InterPro" id="IPR036397">
    <property type="entry name" value="RNaseH_sf"/>
</dbReference>
<dbReference type="Pfam" id="PF13384">
    <property type="entry name" value="HTH_23"/>
    <property type="match status" value="1"/>
</dbReference>
<dbReference type="SUPFAM" id="SSF53098">
    <property type="entry name" value="Ribonuclease H-like"/>
    <property type="match status" value="1"/>
</dbReference>
<dbReference type="InterPro" id="IPR001584">
    <property type="entry name" value="Integrase_cat-core"/>
</dbReference>
<dbReference type="InterPro" id="IPR012337">
    <property type="entry name" value="RNaseH-like_sf"/>
</dbReference>
<dbReference type="OrthoDB" id="9775203at2"/>
<comment type="caution">
    <text evidence="3">The sequence shown here is derived from an EMBL/GenBank/DDBJ whole genome shotgun (WGS) entry which is preliminary data.</text>
</comment>
<dbReference type="InterPro" id="IPR050900">
    <property type="entry name" value="Transposase_IS3/IS150/IS904"/>
</dbReference>
<name>V7I9W0_9CLOT</name>
<evidence type="ECO:0000259" key="2">
    <source>
        <dbReference type="PROSITE" id="PS50994"/>
    </source>
</evidence>
<dbReference type="SUPFAM" id="SSF46689">
    <property type="entry name" value="Homeodomain-like"/>
    <property type="match status" value="1"/>
</dbReference>
<protein>
    <submittedName>
        <fullName evidence="3">Integrase</fullName>
    </submittedName>
</protein>
<sequence length="217" mass="24834">MGTLGGRGRLTSTQDRTKAIELVEEAVSSGASQKKACEILCISTRTYQRWINPNTPDHDRRPTASRPEPKNKLTDKEKDRILQVVNSPEYADKPPSQIVPALADKGEYIASESSFYRVMHEAKQQNHRGRSNKRESRPISSHKATAVNQVWSWDITYLPGPIKGMYYYLYMIIDIFSRNIVGWEVWEEESAEHSSRLIRRAVLGPDLSITIFRQKTI</sequence>
<feature type="region of interest" description="Disordered" evidence="1">
    <location>
        <begin position="50"/>
        <end position="79"/>
    </location>
</feature>
<dbReference type="STRING" id="994573.T472_0205370"/>
<evidence type="ECO:0000313" key="3">
    <source>
        <dbReference type="EMBL" id="ETA81637.1"/>
    </source>
</evidence>
<dbReference type="GO" id="GO:0003676">
    <property type="term" value="F:nucleic acid binding"/>
    <property type="evidence" value="ECO:0007669"/>
    <property type="project" value="InterPro"/>
</dbReference>
<evidence type="ECO:0000256" key="1">
    <source>
        <dbReference type="SAM" id="MobiDB-lite"/>
    </source>
</evidence>
<feature type="domain" description="Integrase catalytic" evidence="2">
    <location>
        <begin position="134"/>
        <end position="217"/>
    </location>
</feature>
<feature type="region of interest" description="Disordered" evidence="1">
    <location>
        <begin position="122"/>
        <end position="141"/>
    </location>
</feature>
<dbReference type="PROSITE" id="PS50994">
    <property type="entry name" value="INTEGRASE"/>
    <property type="match status" value="1"/>
</dbReference>
<dbReference type="AlphaFoldDB" id="V7I9W0"/>
<dbReference type="Gene3D" id="3.30.420.10">
    <property type="entry name" value="Ribonuclease H-like superfamily/Ribonuclease H"/>
    <property type="match status" value="1"/>
</dbReference>